<keyword evidence="3" id="KW-1185">Reference proteome</keyword>
<proteinExistence type="predicted"/>
<accession>A0A8S0T566</accession>
<dbReference type="Proteomes" id="UP000594638">
    <property type="component" value="Unassembled WGS sequence"/>
</dbReference>
<dbReference type="Gramene" id="OE9A032865T1">
    <property type="protein sequence ID" value="OE9A032865C1"/>
    <property type="gene ID" value="OE9A032865"/>
</dbReference>
<feature type="chain" id="PRO_5035925275" evidence="1">
    <location>
        <begin position="23"/>
        <end position="80"/>
    </location>
</feature>
<feature type="signal peptide" evidence="1">
    <location>
        <begin position="1"/>
        <end position="22"/>
    </location>
</feature>
<keyword evidence="1" id="KW-0732">Signal</keyword>
<evidence type="ECO:0000256" key="1">
    <source>
        <dbReference type="SAM" id="SignalP"/>
    </source>
</evidence>
<sequence length="80" mass="9099">MAGASSSLTILFEFIVSVEVSSYNFASSKDENSVNMMKSSDAFKQEQAMILLRQITRINQFLAKSIFPRTIHWSHKAIRL</sequence>
<evidence type="ECO:0000313" key="3">
    <source>
        <dbReference type="Proteomes" id="UP000594638"/>
    </source>
</evidence>
<reference evidence="2 3" key="1">
    <citation type="submission" date="2019-12" db="EMBL/GenBank/DDBJ databases">
        <authorList>
            <person name="Alioto T."/>
            <person name="Alioto T."/>
            <person name="Gomez Garrido J."/>
        </authorList>
    </citation>
    <scope>NUCLEOTIDE SEQUENCE [LARGE SCALE GENOMIC DNA]</scope>
</reference>
<protein>
    <submittedName>
        <fullName evidence="2">Uncharacterized protein</fullName>
    </submittedName>
</protein>
<comment type="caution">
    <text evidence="2">The sequence shown here is derived from an EMBL/GenBank/DDBJ whole genome shotgun (WGS) entry which is preliminary data.</text>
</comment>
<gene>
    <name evidence="2" type="ORF">OLEA9_A032865</name>
</gene>
<dbReference type="EMBL" id="CACTIH010005666">
    <property type="protein sequence ID" value="CAA3000054.1"/>
    <property type="molecule type" value="Genomic_DNA"/>
</dbReference>
<dbReference type="AlphaFoldDB" id="A0A8S0T566"/>
<dbReference type="OrthoDB" id="7537227at2759"/>
<name>A0A8S0T566_OLEEU</name>
<evidence type="ECO:0000313" key="2">
    <source>
        <dbReference type="EMBL" id="CAA3000054.1"/>
    </source>
</evidence>
<organism evidence="2 3">
    <name type="scientific">Olea europaea subsp. europaea</name>
    <dbReference type="NCBI Taxonomy" id="158383"/>
    <lineage>
        <taxon>Eukaryota</taxon>
        <taxon>Viridiplantae</taxon>
        <taxon>Streptophyta</taxon>
        <taxon>Embryophyta</taxon>
        <taxon>Tracheophyta</taxon>
        <taxon>Spermatophyta</taxon>
        <taxon>Magnoliopsida</taxon>
        <taxon>eudicotyledons</taxon>
        <taxon>Gunneridae</taxon>
        <taxon>Pentapetalae</taxon>
        <taxon>asterids</taxon>
        <taxon>lamiids</taxon>
        <taxon>Lamiales</taxon>
        <taxon>Oleaceae</taxon>
        <taxon>Oleeae</taxon>
        <taxon>Olea</taxon>
    </lineage>
</organism>